<dbReference type="AlphaFoldDB" id="A0AAU9DQG2"/>
<proteinExistence type="predicted"/>
<dbReference type="KEGG" id="xak:KIMC2_19150"/>
<dbReference type="NCBIfam" id="NF047400">
    <property type="entry name" value="MazE_PemI_antitoxin"/>
    <property type="match status" value="1"/>
</dbReference>
<sequence>MLKTKSYLDGNSVMVELPKVNGQQPPVDQEYKVIYFEDGSIVLQPKLKDPFKDLHDGEYYEADEWEEINPLGNELL</sequence>
<protein>
    <recommendedName>
        <fullName evidence="3">AbrB family transcriptional regulator</fullName>
    </recommendedName>
</protein>
<evidence type="ECO:0008006" key="3">
    <source>
        <dbReference type="Google" id="ProtNLM"/>
    </source>
</evidence>
<name>A0AAU9DQG2_9LACO</name>
<organism evidence="1 2">
    <name type="scientific">Xylocopilactobacillus apis</name>
    <dbReference type="NCBI Taxonomy" id="2932183"/>
    <lineage>
        <taxon>Bacteria</taxon>
        <taxon>Bacillati</taxon>
        <taxon>Bacillota</taxon>
        <taxon>Bacilli</taxon>
        <taxon>Lactobacillales</taxon>
        <taxon>Lactobacillaceae</taxon>
        <taxon>Xylocopilactobacillus</taxon>
    </lineage>
</organism>
<accession>A0AAU9DQG2</accession>
<evidence type="ECO:0000313" key="2">
    <source>
        <dbReference type="Proteomes" id="UP001321804"/>
    </source>
</evidence>
<evidence type="ECO:0000313" key="1">
    <source>
        <dbReference type="EMBL" id="BDR57353.1"/>
    </source>
</evidence>
<dbReference type="RefSeq" id="WP_317696383.1">
    <property type="nucleotide sequence ID" value="NZ_AP026801.1"/>
</dbReference>
<keyword evidence="2" id="KW-1185">Reference proteome</keyword>
<gene>
    <name evidence="1" type="ORF">KIMC2_19150</name>
</gene>
<dbReference type="EMBL" id="AP026801">
    <property type="protein sequence ID" value="BDR57353.1"/>
    <property type="molecule type" value="Genomic_DNA"/>
</dbReference>
<reference evidence="1 2" key="1">
    <citation type="journal article" date="2023" name="Microbiol. Spectr.">
        <title>Symbiosis of Carpenter Bees with Uncharacterized Lactic Acid Bacteria Showing NAD Auxotrophy.</title>
        <authorList>
            <person name="Kawasaki S."/>
            <person name="Ozawa K."/>
            <person name="Mori T."/>
            <person name="Yamamoto A."/>
            <person name="Ito M."/>
            <person name="Ohkuma M."/>
            <person name="Sakamoto M."/>
            <person name="Matsutani M."/>
        </authorList>
    </citation>
    <scope>NUCLEOTIDE SEQUENCE [LARGE SCALE GENOMIC DNA]</scope>
    <source>
        <strain evidence="1 2">KimC2</strain>
    </source>
</reference>
<dbReference type="Proteomes" id="UP001321804">
    <property type="component" value="Chromosome"/>
</dbReference>